<comment type="function">
    <text evidence="10">Acts as a component of the essential kinetochore-associated NDC80 complex, which is required for chromosome segregation and spindle checkpoint activity.</text>
</comment>
<keyword evidence="5 10" id="KW-0995">Kinetochore</keyword>
<keyword evidence="7 10" id="KW-0539">Nucleus</keyword>
<sequence length="196" mass="22015">MSIDVQEAIKAIRDMRPVINPDEDYLTIVAVEQTVTASEARRKKELEEAHAKFKALAKALEAARVSSTRPNTVPSAEAHATTLHEHDGTRFSLMKTIQDMEGEIGSKEVELAALKEEARKLEEYDPATEHEKEMDGDVLRLDIYKALGFEPVQDKNGYITKMLIRSQSGDVHVVDLPATNEPTFEDIQKLWNIARS</sequence>
<evidence type="ECO:0000256" key="4">
    <source>
        <dbReference type="ARBA" id="ARBA00022776"/>
    </source>
</evidence>
<dbReference type="STRING" id="597362.K5Y4M6"/>
<accession>K5Y4M6</accession>
<dbReference type="PANTHER" id="PTHR22142">
    <property type="match status" value="1"/>
</dbReference>
<keyword evidence="3 10" id="KW-0132">Cell division</keyword>
<dbReference type="GO" id="GO:0008017">
    <property type="term" value="F:microtubule binding"/>
    <property type="evidence" value="ECO:0007669"/>
    <property type="project" value="TreeGrafter"/>
</dbReference>
<dbReference type="AlphaFoldDB" id="K5Y4M6"/>
<dbReference type="EMBL" id="JH971386">
    <property type="protein sequence ID" value="EKM83000.1"/>
    <property type="molecule type" value="Genomic_DNA"/>
</dbReference>
<dbReference type="GO" id="GO:0051301">
    <property type="term" value="P:cell division"/>
    <property type="evidence" value="ECO:0007669"/>
    <property type="project" value="UniProtKB-UniRule"/>
</dbReference>
<dbReference type="eggNOG" id="ENOG502SGME">
    <property type="taxonomic scope" value="Eukaryota"/>
</dbReference>
<evidence type="ECO:0000256" key="9">
    <source>
        <dbReference type="ARBA" id="ARBA00023328"/>
    </source>
</evidence>
<keyword evidence="8 10" id="KW-0131">Cell cycle</keyword>
<keyword evidence="4 10" id="KW-0498">Mitosis</keyword>
<proteinExistence type="inferred from homology"/>
<keyword evidence="2 10" id="KW-0158">Chromosome</keyword>
<keyword evidence="13" id="KW-1185">Reference proteome</keyword>
<comment type="subcellular location">
    <subcellularLocation>
        <location evidence="10">Nucleus</location>
    </subcellularLocation>
    <subcellularLocation>
        <location evidence="10">Chromosome</location>
        <location evidence="10">Centromere</location>
        <location evidence="10">Kinetochore</location>
    </subcellularLocation>
</comment>
<evidence type="ECO:0000313" key="13">
    <source>
        <dbReference type="Proteomes" id="UP000008493"/>
    </source>
</evidence>
<dbReference type="FunCoup" id="K5Y4M6">
    <property type="interactions" value="44"/>
</dbReference>
<dbReference type="RefSeq" id="XP_007326864.1">
    <property type="nucleotide sequence ID" value="XM_007326802.1"/>
</dbReference>
<evidence type="ECO:0000256" key="2">
    <source>
        <dbReference type="ARBA" id="ARBA00022454"/>
    </source>
</evidence>
<gene>
    <name evidence="12" type="ORF">AGABI1DRAFT_111529</name>
</gene>
<evidence type="ECO:0000256" key="3">
    <source>
        <dbReference type="ARBA" id="ARBA00022618"/>
    </source>
</evidence>
<protein>
    <recommendedName>
        <fullName evidence="10">Kinetochore protein Spc24</fullName>
    </recommendedName>
</protein>
<organism evidence="12 13">
    <name type="scientific">Agaricus bisporus var. burnettii (strain JB137-S8 / ATCC MYA-4627 / FGSC 10392)</name>
    <name type="common">White button mushroom</name>
    <dbReference type="NCBI Taxonomy" id="597362"/>
    <lineage>
        <taxon>Eukaryota</taxon>
        <taxon>Fungi</taxon>
        <taxon>Dikarya</taxon>
        <taxon>Basidiomycota</taxon>
        <taxon>Agaricomycotina</taxon>
        <taxon>Agaricomycetes</taxon>
        <taxon>Agaricomycetidae</taxon>
        <taxon>Agaricales</taxon>
        <taxon>Agaricineae</taxon>
        <taxon>Agaricaceae</taxon>
        <taxon>Agaricus</taxon>
    </lineage>
</organism>
<dbReference type="HOGENOM" id="CLU_108108_1_0_1"/>
<evidence type="ECO:0000256" key="6">
    <source>
        <dbReference type="ARBA" id="ARBA00023054"/>
    </source>
</evidence>
<evidence type="ECO:0000256" key="10">
    <source>
        <dbReference type="RuleBase" id="RU368011"/>
    </source>
</evidence>
<evidence type="ECO:0000256" key="8">
    <source>
        <dbReference type="ARBA" id="ARBA00023306"/>
    </source>
</evidence>
<dbReference type="Proteomes" id="UP000008493">
    <property type="component" value="Unassembled WGS sequence"/>
</dbReference>
<dbReference type="GO" id="GO:0031262">
    <property type="term" value="C:Ndc80 complex"/>
    <property type="evidence" value="ECO:0007669"/>
    <property type="project" value="TreeGrafter"/>
</dbReference>
<evidence type="ECO:0000313" key="12">
    <source>
        <dbReference type="EMBL" id="EKM83000.1"/>
    </source>
</evidence>
<evidence type="ECO:0000256" key="11">
    <source>
        <dbReference type="SAM" id="Coils"/>
    </source>
</evidence>
<dbReference type="GO" id="GO:0005634">
    <property type="term" value="C:nucleus"/>
    <property type="evidence" value="ECO:0007669"/>
    <property type="project" value="UniProtKB-SubCell"/>
</dbReference>
<dbReference type="OrthoDB" id="3344830at2759"/>
<dbReference type="GeneID" id="18823317"/>
<dbReference type="OMA" id="AQCTSHF"/>
<evidence type="ECO:0000256" key="1">
    <source>
        <dbReference type="ARBA" id="ARBA00007804"/>
    </source>
</evidence>
<dbReference type="Pfam" id="PF08286">
    <property type="entry name" value="Spc24"/>
    <property type="match status" value="1"/>
</dbReference>
<reference evidence="13" key="1">
    <citation type="journal article" date="2012" name="Proc. Natl. Acad. Sci. U.S.A.">
        <title>Genome sequence of the button mushroom Agaricus bisporus reveals mechanisms governing adaptation to a humic-rich ecological niche.</title>
        <authorList>
            <person name="Morin E."/>
            <person name="Kohler A."/>
            <person name="Baker A.R."/>
            <person name="Foulongne-Oriol M."/>
            <person name="Lombard V."/>
            <person name="Nagy L.G."/>
            <person name="Ohm R.A."/>
            <person name="Patyshakuliyeva A."/>
            <person name="Brun A."/>
            <person name="Aerts A.L."/>
            <person name="Bailey A.M."/>
            <person name="Billette C."/>
            <person name="Coutinho P.M."/>
            <person name="Deakin G."/>
            <person name="Doddapaneni H."/>
            <person name="Floudas D."/>
            <person name="Grimwood J."/>
            <person name="Hilden K."/>
            <person name="Kuees U."/>
            <person name="LaButti K.M."/>
            <person name="Lapidus A."/>
            <person name="Lindquist E.A."/>
            <person name="Lucas S.M."/>
            <person name="Murat C."/>
            <person name="Riley R.W."/>
            <person name="Salamov A.A."/>
            <person name="Schmutz J."/>
            <person name="Subramanian V."/>
            <person name="Woesten H.A.B."/>
            <person name="Xu J."/>
            <person name="Eastwood D.C."/>
            <person name="Foster G.D."/>
            <person name="Sonnenberg A.S."/>
            <person name="Cullen D."/>
            <person name="de Vries R.P."/>
            <person name="Lundell T."/>
            <person name="Hibbett D.S."/>
            <person name="Henrissat B."/>
            <person name="Burton K.S."/>
            <person name="Kerrigan R.W."/>
            <person name="Challen M.P."/>
            <person name="Grigoriev I.V."/>
            <person name="Martin F."/>
        </authorList>
    </citation>
    <scope>NUCLEOTIDE SEQUENCE [LARGE SCALE GENOMIC DNA]</scope>
    <source>
        <strain evidence="13">JB137-S8 / ATCC MYA-4627 / FGSC 10392</strain>
    </source>
</reference>
<comment type="subunit">
    <text evidence="10">Component of the NDC80 complex.</text>
</comment>
<dbReference type="CDD" id="cd11565">
    <property type="entry name" value="RWD_Spc24"/>
    <property type="match status" value="1"/>
</dbReference>
<name>K5Y4M6_AGABU</name>
<keyword evidence="9 10" id="KW-0137">Centromere</keyword>
<dbReference type="KEGG" id="abp:AGABI1DRAFT111529"/>
<dbReference type="PANTHER" id="PTHR22142:SF2">
    <property type="entry name" value="KINETOCHORE PROTEIN SPC24"/>
    <property type="match status" value="1"/>
</dbReference>
<feature type="coiled-coil region" evidence="11">
    <location>
        <begin position="97"/>
        <end position="124"/>
    </location>
</feature>
<dbReference type="InterPro" id="IPR013252">
    <property type="entry name" value="Ndc80_Spc24"/>
</dbReference>
<comment type="similarity">
    <text evidence="1 10">Belongs to the SPC24 family.</text>
</comment>
<dbReference type="GO" id="GO:0007059">
    <property type="term" value="P:chromosome segregation"/>
    <property type="evidence" value="ECO:0007669"/>
    <property type="project" value="TreeGrafter"/>
</dbReference>
<evidence type="ECO:0000256" key="5">
    <source>
        <dbReference type="ARBA" id="ARBA00022838"/>
    </source>
</evidence>
<keyword evidence="6 11" id="KW-0175">Coiled coil</keyword>
<evidence type="ECO:0000256" key="7">
    <source>
        <dbReference type="ARBA" id="ARBA00023242"/>
    </source>
</evidence>
<dbReference type="InParanoid" id="K5Y4M6"/>